<dbReference type="RefSeq" id="WP_066098964.1">
    <property type="nucleotide sequence ID" value="NZ_CP016027.1"/>
</dbReference>
<comment type="similarity">
    <text evidence="1 7">Belongs to the glutaredoxin family. Monothiol subfamily.</text>
</comment>
<dbReference type="PANTHER" id="PTHR10293">
    <property type="entry name" value="GLUTAREDOXIN FAMILY MEMBER"/>
    <property type="match status" value="1"/>
</dbReference>
<dbReference type="CDD" id="cd03028">
    <property type="entry name" value="GRX_PICOT_like"/>
    <property type="match status" value="1"/>
</dbReference>
<keyword evidence="6" id="KW-0676">Redox-active center</keyword>
<sequence>MDALERIDQFVKTNPVLIFMKGTPQFPSCGFSSRTAEALKACNVPFGYVNVLADPEIFENLPRYRDWPTFPQVYVDGELIGGCDITLELLERGELQPMVEQAVQKKAENSGTAS</sequence>
<evidence type="ECO:0000313" key="11">
    <source>
        <dbReference type="Proteomes" id="UP000078596"/>
    </source>
</evidence>
<dbReference type="InterPro" id="IPR004480">
    <property type="entry name" value="Monothiol_GRX-rel"/>
</dbReference>
<dbReference type="PIRSF" id="PIRSF005894">
    <property type="entry name" value="Monothiol_GRX"/>
    <property type="match status" value="1"/>
</dbReference>
<dbReference type="InterPro" id="IPR014434">
    <property type="entry name" value="Monothiol_GRX"/>
</dbReference>
<keyword evidence="11" id="KW-1185">Reference proteome</keyword>
<feature type="domain" description="Glutaredoxin" evidence="9">
    <location>
        <begin position="16"/>
        <end position="80"/>
    </location>
</feature>
<keyword evidence="3 8" id="KW-0479">Metal-binding</keyword>
<protein>
    <recommendedName>
        <fullName evidence="7">Glutaredoxin</fullName>
    </recommendedName>
</protein>
<dbReference type="Proteomes" id="UP000078596">
    <property type="component" value="Chromosome"/>
</dbReference>
<evidence type="ECO:0000256" key="3">
    <source>
        <dbReference type="ARBA" id="ARBA00022723"/>
    </source>
</evidence>
<dbReference type="STRING" id="1860122.A9404_04190"/>
<dbReference type="OrthoDB" id="9804115at2"/>
<dbReference type="InterPro" id="IPR033658">
    <property type="entry name" value="GRX_PICOT-like"/>
</dbReference>
<dbReference type="GO" id="GO:0051537">
    <property type="term" value="F:2 iron, 2 sulfur cluster binding"/>
    <property type="evidence" value="ECO:0007669"/>
    <property type="project" value="UniProtKB-KW"/>
</dbReference>
<evidence type="ECO:0000259" key="9">
    <source>
        <dbReference type="Pfam" id="PF00462"/>
    </source>
</evidence>
<dbReference type="Pfam" id="PF00462">
    <property type="entry name" value="Glutaredoxin"/>
    <property type="match status" value="1"/>
</dbReference>
<evidence type="ECO:0000256" key="8">
    <source>
        <dbReference type="PIRSR" id="PIRSR005894-2"/>
    </source>
</evidence>
<dbReference type="EMBL" id="CP016027">
    <property type="protein sequence ID" value="ANJ66684.1"/>
    <property type="molecule type" value="Genomic_DNA"/>
</dbReference>
<dbReference type="GO" id="GO:0046872">
    <property type="term" value="F:metal ion binding"/>
    <property type="evidence" value="ECO:0007669"/>
    <property type="project" value="UniProtKB-KW"/>
</dbReference>
<reference evidence="10 11" key="1">
    <citation type="submission" date="2016-06" db="EMBL/GenBank/DDBJ databases">
        <title>Insight into the functional genes involving in sulfur oxidation in Pearl River water.</title>
        <authorList>
            <person name="Luo J."/>
            <person name="Tan X."/>
            <person name="Lin W."/>
        </authorList>
    </citation>
    <scope>NUCLEOTIDE SEQUENCE [LARGE SCALE GENOMIC DNA]</scope>
    <source>
        <strain evidence="10 11">LS2</strain>
    </source>
</reference>
<evidence type="ECO:0000256" key="4">
    <source>
        <dbReference type="ARBA" id="ARBA00023004"/>
    </source>
</evidence>
<dbReference type="PANTHER" id="PTHR10293:SF72">
    <property type="entry name" value="MONOTHIOL GLUTAREDOXIN-S14, CHLOROPLASTIC"/>
    <property type="match status" value="1"/>
</dbReference>
<proteinExistence type="inferred from homology"/>
<gene>
    <name evidence="10" type="ORF">A9404_04190</name>
</gene>
<name>A0A191ZFM5_9GAMM</name>
<organism evidence="10 11">
    <name type="scientific">Halothiobacillus diazotrophicus</name>
    <dbReference type="NCBI Taxonomy" id="1860122"/>
    <lineage>
        <taxon>Bacteria</taxon>
        <taxon>Pseudomonadati</taxon>
        <taxon>Pseudomonadota</taxon>
        <taxon>Gammaproteobacteria</taxon>
        <taxon>Chromatiales</taxon>
        <taxon>Halothiobacillaceae</taxon>
        <taxon>Halothiobacillus</taxon>
    </lineage>
</organism>
<accession>A0A191ZFM5</accession>
<keyword evidence="5 8" id="KW-0411">Iron-sulfur</keyword>
<dbReference type="AlphaFoldDB" id="A0A191ZFM5"/>
<keyword evidence="4 8" id="KW-0408">Iron</keyword>
<dbReference type="KEGG" id="haz:A9404_04190"/>
<evidence type="ECO:0000256" key="7">
    <source>
        <dbReference type="PIRNR" id="PIRNR005894"/>
    </source>
</evidence>
<dbReference type="PROSITE" id="PS51354">
    <property type="entry name" value="GLUTAREDOXIN_2"/>
    <property type="match status" value="1"/>
</dbReference>
<evidence type="ECO:0000313" key="10">
    <source>
        <dbReference type="EMBL" id="ANJ66684.1"/>
    </source>
</evidence>
<evidence type="ECO:0000256" key="2">
    <source>
        <dbReference type="ARBA" id="ARBA00022714"/>
    </source>
</evidence>
<feature type="binding site" evidence="8">
    <location>
        <position position="29"/>
    </location>
    <ligand>
        <name>[2Fe-2S] cluster</name>
        <dbReference type="ChEBI" id="CHEBI:190135"/>
        <note>ligand shared between dimeric partners</note>
    </ligand>
</feature>
<dbReference type="GO" id="GO:0015036">
    <property type="term" value="F:disulfide oxidoreductase activity"/>
    <property type="evidence" value="ECO:0007669"/>
    <property type="project" value="InterPro"/>
</dbReference>
<dbReference type="Gene3D" id="3.40.30.10">
    <property type="entry name" value="Glutaredoxin"/>
    <property type="match status" value="1"/>
</dbReference>
<keyword evidence="2 8" id="KW-0001">2Fe-2S</keyword>
<dbReference type="InterPro" id="IPR002109">
    <property type="entry name" value="Glutaredoxin"/>
</dbReference>
<evidence type="ECO:0000256" key="5">
    <source>
        <dbReference type="ARBA" id="ARBA00023014"/>
    </source>
</evidence>
<dbReference type="SUPFAM" id="SSF52833">
    <property type="entry name" value="Thioredoxin-like"/>
    <property type="match status" value="1"/>
</dbReference>
<dbReference type="InterPro" id="IPR036249">
    <property type="entry name" value="Thioredoxin-like_sf"/>
</dbReference>
<dbReference type="NCBIfam" id="TIGR00365">
    <property type="entry name" value="Grx4 family monothiol glutaredoxin"/>
    <property type="match status" value="1"/>
</dbReference>
<evidence type="ECO:0000256" key="1">
    <source>
        <dbReference type="ARBA" id="ARBA00009630"/>
    </source>
</evidence>
<evidence type="ECO:0000256" key="6">
    <source>
        <dbReference type="ARBA" id="ARBA00023284"/>
    </source>
</evidence>